<feature type="region of interest" description="Disordered" evidence="1">
    <location>
        <begin position="475"/>
        <end position="495"/>
    </location>
</feature>
<keyword evidence="3" id="KW-1185">Reference proteome</keyword>
<evidence type="ECO:0000313" key="3">
    <source>
        <dbReference type="Proteomes" id="UP000054279"/>
    </source>
</evidence>
<proteinExistence type="predicted"/>
<name>A0A0C9UNK1_SPHS4</name>
<feature type="region of interest" description="Disordered" evidence="1">
    <location>
        <begin position="581"/>
        <end position="621"/>
    </location>
</feature>
<dbReference type="EMBL" id="KN837262">
    <property type="protein sequence ID" value="KIJ30412.1"/>
    <property type="molecule type" value="Genomic_DNA"/>
</dbReference>
<dbReference type="OrthoDB" id="2803783at2759"/>
<feature type="compositionally biased region" description="Polar residues" evidence="1">
    <location>
        <begin position="594"/>
        <end position="610"/>
    </location>
</feature>
<reference evidence="2 3" key="1">
    <citation type="submission" date="2014-06" db="EMBL/GenBank/DDBJ databases">
        <title>Evolutionary Origins and Diversification of the Mycorrhizal Mutualists.</title>
        <authorList>
            <consortium name="DOE Joint Genome Institute"/>
            <consortium name="Mycorrhizal Genomics Consortium"/>
            <person name="Kohler A."/>
            <person name="Kuo A."/>
            <person name="Nagy L.G."/>
            <person name="Floudas D."/>
            <person name="Copeland A."/>
            <person name="Barry K.W."/>
            <person name="Cichocki N."/>
            <person name="Veneault-Fourrey C."/>
            <person name="LaButti K."/>
            <person name="Lindquist E.A."/>
            <person name="Lipzen A."/>
            <person name="Lundell T."/>
            <person name="Morin E."/>
            <person name="Murat C."/>
            <person name="Riley R."/>
            <person name="Ohm R."/>
            <person name="Sun H."/>
            <person name="Tunlid A."/>
            <person name="Henrissat B."/>
            <person name="Grigoriev I.V."/>
            <person name="Hibbett D.S."/>
            <person name="Martin F."/>
        </authorList>
    </citation>
    <scope>NUCLEOTIDE SEQUENCE [LARGE SCALE GENOMIC DNA]</scope>
    <source>
        <strain evidence="2 3">SS14</strain>
    </source>
</reference>
<evidence type="ECO:0000313" key="2">
    <source>
        <dbReference type="EMBL" id="KIJ30412.1"/>
    </source>
</evidence>
<dbReference type="AlphaFoldDB" id="A0A0C9UNK1"/>
<protein>
    <submittedName>
        <fullName evidence="2">Uncharacterized protein</fullName>
    </submittedName>
</protein>
<organism evidence="2 3">
    <name type="scientific">Sphaerobolus stellatus (strain SS14)</name>
    <dbReference type="NCBI Taxonomy" id="990650"/>
    <lineage>
        <taxon>Eukaryota</taxon>
        <taxon>Fungi</taxon>
        <taxon>Dikarya</taxon>
        <taxon>Basidiomycota</taxon>
        <taxon>Agaricomycotina</taxon>
        <taxon>Agaricomycetes</taxon>
        <taxon>Phallomycetidae</taxon>
        <taxon>Geastrales</taxon>
        <taxon>Sphaerobolaceae</taxon>
        <taxon>Sphaerobolus</taxon>
    </lineage>
</organism>
<dbReference type="Proteomes" id="UP000054279">
    <property type="component" value="Unassembled WGS sequence"/>
</dbReference>
<evidence type="ECO:0000256" key="1">
    <source>
        <dbReference type="SAM" id="MobiDB-lite"/>
    </source>
</evidence>
<feature type="compositionally biased region" description="Basic residues" evidence="1">
    <location>
        <begin position="584"/>
        <end position="593"/>
    </location>
</feature>
<gene>
    <name evidence="2" type="ORF">M422DRAFT_268067</name>
</gene>
<accession>A0A0C9UNK1</accession>
<sequence length="632" mass="71733">MSATTRKVVEFQWDLAVLPPQRSHHGDYVPFPLPLLFPSHPIQSFPLKIMKTCFTKEQEIWLRERIPEYLGRIDHIIEGKGQDYAEEQANIFVGKWTELRDGKSPGIDVIKAKVVRWLKNSRTKVGGTKAAVPLLKIPESRGPTANQLYVESLEDFDSEYQRRREGLPTKANVSVWNQLRAERWQELPSQDQKIWKDRAEVARRELRGPVPEDILSRNRHALPTSLQTVLSSYSKQTGYSFFLLCVGPNPQDPDGPARVLTIQHCGLESAPEFSSFHPAYEEGVKNVWTQYACHLEETRRQRESVTDFIDINADGIPKLKPLCREWTFANIADILTTYFDQLWYIANEKEISQRTIPWEQLTTQPESFYEVTDLPSAIPALISPHKMPHWQLFLLYEHLQKCQQSDSSATLPFAFKVPSPSINPSPKNRMPEPGVNCISPIRPSVIAQKKAKITLSLEDDRHQDYTEEGDRAIVETDSDGEEELPASSVSPSNELNMEMNNPTPSISSVSKLTDLHTENQVEPVAEVNLRRSLRHAKDTETPTVGDISMASANSRKRKANQVDVTAEANINDNENDITEEHQAKKSKRGHKVKGSTQVKAKKAAQTSAETAITAPKARNSAHNAQRYWYYVE</sequence>
<dbReference type="HOGENOM" id="CLU_432903_0_0_1"/>